<proteinExistence type="predicted"/>
<name>A0ABR6NJJ1_9SPHN</name>
<dbReference type="RefSeq" id="WP_184155964.1">
    <property type="nucleotide sequence ID" value="NZ_JACHKA010000001.1"/>
</dbReference>
<organism evidence="1 2">
    <name type="scientific">Sphingobium lignivorans</name>
    <dbReference type="NCBI Taxonomy" id="2735886"/>
    <lineage>
        <taxon>Bacteria</taxon>
        <taxon>Pseudomonadati</taxon>
        <taxon>Pseudomonadota</taxon>
        <taxon>Alphaproteobacteria</taxon>
        <taxon>Sphingomonadales</taxon>
        <taxon>Sphingomonadaceae</taxon>
        <taxon>Sphingobium</taxon>
    </lineage>
</organism>
<evidence type="ECO:0000313" key="2">
    <source>
        <dbReference type="Proteomes" id="UP001138540"/>
    </source>
</evidence>
<protein>
    <submittedName>
        <fullName evidence="1">Uncharacterized protein</fullName>
    </submittedName>
</protein>
<dbReference type="EMBL" id="JACHKA010000001">
    <property type="protein sequence ID" value="MBB5987431.1"/>
    <property type="molecule type" value="Genomic_DNA"/>
</dbReference>
<evidence type="ECO:0000313" key="1">
    <source>
        <dbReference type="EMBL" id="MBB5987431.1"/>
    </source>
</evidence>
<accession>A0ABR6NJJ1</accession>
<gene>
    <name evidence="1" type="ORF">HNP60_003405</name>
</gene>
<sequence length="146" mass="15686">MARKTLDWRGPAVTAKLRQAQIVGINGTMGACVVHAKSSHAWKNRTGVLEGGIDIVDYAAPEGTGVRGVWGVRDVRYALIHELGGVIKARRAKALAFELPDGSLRFAGSVTIPARPYLRPAADVHYPGLAGRIRTVYEREEGQGNG</sequence>
<keyword evidence="2" id="KW-1185">Reference proteome</keyword>
<comment type="caution">
    <text evidence="1">The sequence shown here is derived from an EMBL/GenBank/DDBJ whole genome shotgun (WGS) entry which is preliminary data.</text>
</comment>
<dbReference type="Proteomes" id="UP001138540">
    <property type="component" value="Unassembled WGS sequence"/>
</dbReference>
<reference evidence="1 2" key="1">
    <citation type="submission" date="2020-08" db="EMBL/GenBank/DDBJ databases">
        <title>Exploring microbial biodiversity for novel pathways involved in the catabolism of aromatic compounds derived from lignin.</title>
        <authorList>
            <person name="Elkins J."/>
        </authorList>
    </citation>
    <scope>NUCLEOTIDE SEQUENCE [LARGE SCALE GENOMIC DNA]</scope>
    <source>
        <strain evidence="1 2">B1D3A</strain>
    </source>
</reference>
<dbReference type="PROSITE" id="PS51257">
    <property type="entry name" value="PROKAR_LIPOPROTEIN"/>
    <property type="match status" value="1"/>
</dbReference>